<dbReference type="GO" id="GO:0003677">
    <property type="term" value="F:DNA binding"/>
    <property type="evidence" value="ECO:0007669"/>
    <property type="project" value="InterPro"/>
</dbReference>
<feature type="coiled-coil region" evidence="2">
    <location>
        <begin position="1540"/>
        <end position="1567"/>
    </location>
</feature>
<dbReference type="GO" id="GO:0015074">
    <property type="term" value="P:DNA integration"/>
    <property type="evidence" value="ECO:0007669"/>
    <property type="project" value="InterPro"/>
</dbReference>
<dbReference type="InterPro" id="IPR011010">
    <property type="entry name" value="DNA_brk_join_enz"/>
</dbReference>
<name>A0A9P1C8J2_9DINO</name>
<dbReference type="SMART" id="SM00225">
    <property type="entry name" value="BTB"/>
    <property type="match status" value="1"/>
</dbReference>
<feature type="coiled-coil region" evidence="2">
    <location>
        <begin position="1782"/>
        <end position="1809"/>
    </location>
</feature>
<protein>
    <recommendedName>
        <fullName evidence="5">BTB domain-containing protein</fullName>
    </recommendedName>
</protein>
<dbReference type="InterPro" id="IPR013762">
    <property type="entry name" value="Integrase-like_cat_sf"/>
</dbReference>
<evidence type="ECO:0000256" key="1">
    <source>
        <dbReference type="ARBA" id="ARBA00023172"/>
    </source>
</evidence>
<feature type="region of interest" description="Disordered" evidence="3">
    <location>
        <begin position="593"/>
        <end position="639"/>
    </location>
</feature>
<proteinExistence type="predicted"/>
<feature type="region of interest" description="Disordered" evidence="3">
    <location>
        <begin position="655"/>
        <end position="719"/>
    </location>
</feature>
<feature type="compositionally biased region" description="Basic and acidic residues" evidence="3">
    <location>
        <begin position="710"/>
        <end position="719"/>
    </location>
</feature>
<dbReference type="Pfam" id="PF00651">
    <property type="entry name" value="BTB"/>
    <property type="match status" value="1"/>
</dbReference>
<keyword evidence="1" id="KW-0233">DNA recombination</keyword>
<dbReference type="GO" id="GO:0042765">
    <property type="term" value="C:GPI-anchor transamidase complex"/>
    <property type="evidence" value="ECO:0007669"/>
    <property type="project" value="InterPro"/>
</dbReference>
<evidence type="ECO:0000313" key="6">
    <source>
        <dbReference type="EMBL" id="CAI3986093.1"/>
    </source>
</evidence>
<dbReference type="Pfam" id="PF04113">
    <property type="entry name" value="Gpi16"/>
    <property type="match status" value="2"/>
</dbReference>
<dbReference type="PANTHER" id="PTHR12959:SF11">
    <property type="entry name" value="GPI TRANSAMIDASE COMPONENT PIG-T"/>
    <property type="match status" value="1"/>
</dbReference>
<keyword evidence="8" id="KW-1185">Reference proteome</keyword>
<gene>
    <name evidence="6" type="ORF">C1SCF055_LOCUS13470</name>
</gene>
<evidence type="ECO:0000313" key="7">
    <source>
        <dbReference type="EMBL" id="CAL4773405.1"/>
    </source>
</evidence>
<dbReference type="EMBL" id="CAMXCT010001046">
    <property type="protein sequence ID" value="CAI3986093.1"/>
    <property type="molecule type" value="Genomic_DNA"/>
</dbReference>
<evidence type="ECO:0000256" key="2">
    <source>
        <dbReference type="SAM" id="Coils"/>
    </source>
</evidence>
<keyword evidence="2" id="KW-0175">Coiled coil</keyword>
<dbReference type="CDD" id="cd18186">
    <property type="entry name" value="BTB_POZ_ZBTB_KLHL-like"/>
    <property type="match status" value="1"/>
</dbReference>
<dbReference type="OrthoDB" id="331263at2759"/>
<keyword evidence="4" id="KW-1133">Transmembrane helix</keyword>
<sequence length="2477" mass="272572">MSNDAVELFWALLESSKYDQARSNVPKDFNWNVLHPTKKITLLVAACRFPDDNKEETAILNLIEWLVRSGASLSQKCGNTTYCWTMWTEDGEEISVDYKGHSLLSYIEAWKLLFFDHKEKIQTWTAELEFLDRVMDRVARASSERQVRPRASVDEGILEIWEKFLHATASHDLDIEAADGRVTAHAQMLMEASPVVQAMLVSPMKERQTKQIKLKDTSSSAVTLFLEVLYTCSSQGDPDYKTALSALDLAHRWQVEVVVEILADFIEGLITEETFAAIAEHASLKGLDRLQKACQSFGLGNAAIQEQLGKGDFPKIVRALFQEKGAAYRAVKKRMPADRERIEAPRFVADTLVHLAKPHWLVPLFDSSVDPSLIDSLWALGSAFILWHSWREVLWVFRAFLGVLFWFLCISNSTLEAVSHWWLNFLTARFRDQWATPSQSATEQEAFFTWQTMAGVAGAAAVLPPLPLGTFVLVSRPPEWDEVMIAGFTEDHTVAVCRTTTSDGGDWSWVMIQVNGLHMRLSQVAADGTRRAPPGVDDQRSNWVCTPPGGAQQWRPAAAELANVTVEANLILAQYRANPGAWMINQPGVSGDLQPLGVHQPGPIGPGGAGGGGALAPGSPGGAALGVGGGSPSQSADQLAQLKALESAVSQLQAIALSPSHSNRSRDKDKSKKKKKKRKKKHKKKRSGSSTSSTSSSRSRSGGSSSVSSGEKKKPLRWKIDAKDKKVPLSSLTHVDQLKLKKRGDLVSFAARHPGALTAHFLASVYSRLSKGSLTRSSQLRQVSVAAWAQQFSGLTEVRDMKEVVTLAEILDAVNREEISQALDVLCQRILAIQAAKQKGGASKERLGFSDFYGRQSWRMFEFKRGGFSKKSSSMLSPAHVFPLPPMSWKGRILSLDDCGKNEFLQCLYYGGNLIVSVLNWFHGGHLGHHDEVLSAAHMRVHDRIANTLQAQVMTDEPVLGPQEIDDYLRHSQLYSGSGVVLALGVRGGVPDKAADVQLADHLETSFPEMSQQVRNPTILLLKSRKRPKLVKRGYTWLAPSYGELVRKNVKDVDGAVGFAALLLTCRSLQVVPSELPIWRSIIDDIWAVEHMDTDDSQLVGPQWLQRAEDCWCLREVEPNAKKSVNGAAGEEVQGLGRAFGIVPEMVVRTLARYTDHQGVYTNLSLPWGIGLKQRHVCPMRKVRLPIERIRWTKCGVPWRCKHITLGEADAACWAAEDRLRYDPSSAKSERAELASSEPTVDIAELGCWPSHQLFFIHLCSGPRRSGDLLDAVEMLGREHGFDIQGLAIDPLAVSHVSKEVKEFMQQLRPATVQKYVVALENLNNELLTHHQCWGEMTEEEQDNFIAEWLIDGYESGAGKAEYGWALSAVQKIWPRLRLKTAWRVFDIWGQYQPAKQAPAATPEFLQSLMAMALFLGKPQVACVMVFCYAGLLRVREALSLRCKDVIAQAEAVTLCLGQTKWGIEQKVVMRNGSVVHFTLEFLSRFAGSPDDFVFCVSYSSFLRWVKKLSFLLGGDGMVISTHSFRRSSQIRSMVSQEALAMAAAEAERLQTQLLNQEAEAARLRQALAESWAARAPGEQEVSEGVQEELLGLEGYRELEWLSQMQQDVQAEVRRLQQLERTEAALGSRLQQVSEEKAELKSARVDFEDSGSALREAIASQSEGYVRRIDHLARGPRGPVGTCGDLEPELARRSADQDRVKLIQECADLQAQLDAMVPVLRNLSDLEHRHGALEAAQGALTTQSARLREMNAALGAQLLAEKGAVQEVEPTAESVIRALQLRLKLQERQEAQDAERQKLSEKIRALERGEPLRPEPGPGTGHGYGGSGAAGGAGAALKTATSALRGGIGGPMEQTEGFSYTSHAKDVVLFLPFALALDHFDETLHLRALPKTVDAPDLYLARWEFQTRADMTEAFRADQFDLFPSPIGKLLNAHLGIESFEATLTRGRWKSAWGEAPWEFRPPGAVLATALTEQAEDPGATAAYRFLVSTLAGSMCASFEGMNPALAAGEDETQLSNNAGARPLQLPAAWSAKGTSFRLATLPYEPVCTENLTPWLKLLPCGRHRGLAALLSSLVLQVAESPLASLTLAVQRSKSEASVRASLDVVLPGDVASLPAWLNSFAARKVETCVAAASSDVAFWWPGTAPGLPEARQTYNVHGGQVVLVPTASLLQQSSIAQFFSGPWTSQGSDNRPRVMRDMLSQEGRSERTHGRYLLRLSNPGRSRYIRFLDQLPFFIRPLWHSIRAVWVDATGASVELAGAEAIKRLQLQFTASDGLRSPTDFSLSLALKSGGSVSIFLDVLKNFINFREFSYACEKGFDVGGAVWLDDEAGDGTIGTVGFAASLGPMSSSEPRPSYRLHFTEGMIVMVPMPDFSMPFNVVALSSTAATFFFGSIFRMTAASHSPHWCTMRGTKQKTLHPLQVMALILLAGCAGLNALSPENMAQLSTFLSQAGDQGKELYDHIAFAKDKVDSILAKR</sequence>
<dbReference type="SUPFAM" id="SSF54695">
    <property type="entry name" value="POZ domain"/>
    <property type="match status" value="1"/>
</dbReference>
<dbReference type="InterPro" id="IPR000210">
    <property type="entry name" value="BTB/POZ_dom"/>
</dbReference>
<feature type="transmembrane region" description="Helical" evidence="4">
    <location>
        <begin position="2416"/>
        <end position="2437"/>
    </location>
</feature>
<feature type="transmembrane region" description="Helical" evidence="4">
    <location>
        <begin position="2375"/>
        <end position="2395"/>
    </location>
</feature>
<reference evidence="6" key="1">
    <citation type="submission" date="2022-10" db="EMBL/GenBank/DDBJ databases">
        <authorList>
            <person name="Chen Y."/>
            <person name="Dougan E. K."/>
            <person name="Chan C."/>
            <person name="Rhodes N."/>
            <person name="Thang M."/>
        </authorList>
    </citation>
    <scope>NUCLEOTIDE SEQUENCE</scope>
</reference>
<dbReference type="EMBL" id="CAMXCT020001046">
    <property type="protein sequence ID" value="CAL1139468.1"/>
    <property type="molecule type" value="Genomic_DNA"/>
</dbReference>
<comment type="caution">
    <text evidence="6">The sequence shown here is derived from an EMBL/GenBank/DDBJ whole genome shotgun (WGS) entry which is preliminary data.</text>
</comment>
<dbReference type="GO" id="GO:0006310">
    <property type="term" value="P:DNA recombination"/>
    <property type="evidence" value="ECO:0007669"/>
    <property type="project" value="UniProtKB-KW"/>
</dbReference>
<organism evidence="6">
    <name type="scientific">Cladocopium goreaui</name>
    <dbReference type="NCBI Taxonomy" id="2562237"/>
    <lineage>
        <taxon>Eukaryota</taxon>
        <taxon>Sar</taxon>
        <taxon>Alveolata</taxon>
        <taxon>Dinophyceae</taxon>
        <taxon>Suessiales</taxon>
        <taxon>Symbiodiniaceae</taxon>
        <taxon>Cladocopium</taxon>
    </lineage>
</organism>
<evidence type="ECO:0000256" key="4">
    <source>
        <dbReference type="SAM" id="Phobius"/>
    </source>
</evidence>
<dbReference type="SUPFAM" id="SSF56349">
    <property type="entry name" value="DNA breaking-rejoining enzymes"/>
    <property type="match status" value="1"/>
</dbReference>
<dbReference type="InterPro" id="IPR011333">
    <property type="entry name" value="SKP1/BTB/POZ_sf"/>
</dbReference>
<evidence type="ECO:0000256" key="3">
    <source>
        <dbReference type="SAM" id="MobiDB-lite"/>
    </source>
</evidence>
<reference evidence="7 8" key="2">
    <citation type="submission" date="2024-05" db="EMBL/GenBank/DDBJ databases">
        <authorList>
            <person name="Chen Y."/>
            <person name="Shah S."/>
            <person name="Dougan E. K."/>
            <person name="Thang M."/>
            <person name="Chan C."/>
        </authorList>
    </citation>
    <scope>NUCLEOTIDE SEQUENCE [LARGE SCALE GENOMIC DNA]</scope>
</reference>
<keyword evidence="4" id="KW-0812">Transmembrane</keyword>
<dbReference type="Gene3D" id="3.30.710.10">
    <property type="entry name" value="Potassium Channel Kv1.1, Chain A"/>
    <property type="match status" value="1"/>
</dbReference>
<dbReference type="EMBL" id="CAMXCT030001046">
    <property type="protein sequence ID" value="CAL4773405.1"/>
    <property type="molecule type" value="Genomic_DNA"/>
</dbReference>
<feature type="compositionally biased region" description="Gly residues" evidence="3">
    <location>
        <begin position="605"/>
        <end position="631"/>
    </location>
</feature>
<accession>A0A9P1C8J2</accession>
<feature type="coiled-coil region" evidence="2">
    <location>
        <begin position="1602"/>
        <end position="1650"/>
    </location>
</feature>
<dbReference type="Gene3D" id="1.10.443.10">
    <property type="entry name" value="Intergrase catalytic core"/>
    <property type="match status" value="1"/>
</dbReference>
<dbReference type="GO" id="GO:0016255">
    <property type="term" value="P:attachment of GPI anchor to protein"/>
    <property type="evidence" value="ECO:0007669"/>
    <property type="project" value="InterPro"/>
</dbReference>
<dbReference type="PANTHER" id="PTHR12959">
    <property type="entry name" value="GPI TRANSAMIDASE COMPONENT PIG-T-RELATED"/>
    <property type="match status" value="1"/>
</dbReference>
<evidence type="ECO:0000313" key="8">
    <source>
        <dbReference type="Proteomes" id="UP001152797"/>
    </source>
</evidence>
<keyword evidence="4" id="KW-0472">Membrane</keyword>
<feature type="domain" description="BTB" evidence="5">
    <location>
        <begin position="171"/>
        <end position="231"/>
    </location>
</feature>
<feature type="compositionally biased region" description="Basic residues" evidence="3">
    <location>
        <begin position="671"/>
        <end position="687"/>
    </location>
</feature>
<dbReference type="InterPro" id="IPR007245">
    <property type="entry name" value="PIG-T"/>
</dbReference>
<dbReference type="Proteomes" id="UP001152797">
    <property type="component" value="Unassembled WGS sequence"/>
</dbReference>
<evidence type="ECO:0000259" key="5">
    <source>
        <dbReference type="PROSITE" id="PS50097"/>
    </source>
</evidence>
<dbReference type="PROSITE" id="PS50097">
    <property type="entry name" value="BTB"/>
    <property type="match status" value="1"/>
</dbReference>
<feature type="compositionally biased region" description="Low complexity" evidence="3">
    <location>
        <begin position="688"/>
        <end position="709"/>
    </location>
</feature>